<dbReference type="Proteomes" id="UP000230069">
    <property type="component" value="Unassembled WGS sequence"/>
</dbReference>
<gene>
    <name evidence="2" type="ORF">AQUCO_00100244v1</name>
</gene>
<dbReference type="EMBL" id="KZ305018">
    <property type="protein sequence ID" value="PIA64637.1"/>
    <property type="molecule type" value="Genomic_DNA"/>
</dbReference>
<proteinExistence type="predicted"/>
<reference evidence="2 3" key="1">
    <citation type="submission" date="2017-09" db="EMBL/GenBank/DDBJ databases">
        <title>WGS assembly of Aquilegia coerulea Goldsmith.</title>
        <authorList>
            <person name="Hodges S."/>
            <person name="Kramer E."/>
            <person name="Nordborg M."/>
            <person name="Tomkins J."/>
            <person name="Borevitz J."/>
            <person name="Derieg N."/>
            <person name="Yan J."/>
            <person name="Mihaltcheva S."/>
            <person name="Hayes R.D."/>
            <person name="Rokhsar D."/>
        </authorList>
    </citation>
    <scope>NUCLEOTIDE SEQUENCE [LARGE SCALE GENOMIC DNA]</scope>
    <source>
        <strain evidence="3">cv. Goldsmith</strain>
    </source>
</reference>
<evidence type="ECO:0000313" key="2">
    <source>
        <dbReference type="EMBL" id="PIA64637.1"/>
    </source>
</evidence>
<accession>A0A2G5F9L3</accession>
<keyword evidence="1" id="KW-1133">Transmembrane helix</keyword>
<keyword evidence="3" id="KW-1185">Reference proteome</keyword>
<keyword evidence="1" id="KW-0472">Membrane</keyword>
<dbReference type="AlphaFoldDB" id="A0A2G5F9L3"/>
<sequence length="93" mass="10937">MFNKSLFLQINSRNRRVCFFSRLDSISIPVPSLLKYQMILDTMNDLYIISSSLCILSCLMCNLYLYWFRVPPLPSLLQVAEPGIRIHKKEIHE</sequence>
<evidence type="ECO:0000256" key="1">
    <source>
        <dbReference type="SAM" id="Phobius"/>
    </source>
</evidence>
<name>A0A2G5F9L3_AQUCA</name>
<evidence type="ECO:0000313" key="3">
    <source>
        <dbReference type="Proteomes" id="UP000230069"/>
    </source>
</evidence>
<dbReference type="InParanoid" id="A0A2G5F9L3"/>
<feature type="transmembrane region" description="Helical" evidence="1">
    <location>
        <begin position="46"/>
        <end position="67"/>
    </location>
</feature>
<protein>
    <submittedName>
        <fullName evidence="2">Uncharacterized protein</fullName>
    </submittedName>
</protein>
<organism evidence="2 3">
    <name type="scientific">Aquilegia coerulea</name>
    <name type="common">Rocky mountain columbine</name>
    <dbReference type="NCBI Taxonomy" id="218851"/>
    <lineage>
        <taxon>Eukaryota</taxon>
        <taxon>Viridiplantae</taxon>
        <taxon>Streptophyta</taxon>
        <taxon>Embryophyta</taxon>
        <taxon>Tracheophyta</taxon>
        <taxon>Spermatophyta</taxon>
        <taxon>Magnoliopsida</taxon>
        <taxon>Ranunculales</taxon>
        <taxon>Ranunculaceae</taxon>
        <taxon>Thalictroideae</taxon>
        <taxon>Aquilegia</taxon>
    </lineage>
</organism>
<keyword evidence="1" id="KW-0812">Transmembrane</keyword>